<dbReference type="GO" id="GO:0005524">
    <property type="term" value="F:ATP binding"/>
    <property type="evidence" value="ECO:0007669"/>
    <property type="project" value="UniProtKB-UniRule"/>
</dbReference>
<evidence type="ECO:0000256" key="6">
    <source>
        <dbReference type="ARBA" id="ARBA00047615"/>
    </source>
</evidence>
<dbReference type="EMBL" id="DSMU01000297">
    <property type="protein sequence ID" value="HEL65956.1"/>
    <property type="molecule type" value="Genomic_DNA"/>
</dbReference>
<evidence type="ECO:0000256" key="8">
    <source>
        <dbReference type="HAMAP-Rule" id="MF_00238"/>
    </source>
</evidence>
<comment type="caution">
    <text evidence="10">The sequence shown here is derived from an EMBL/GenBank/DDBJ whole genome shotgun (WGS) entry which is preliminary data.</text>
</comment>
<comment type="catalytic activity">
    <reaction evidence="6 8">
        <text>dCMP + ATP = dCDP + ADP</text>
        <dbReference type="Rhea" id="RHEA:25094"/>
        <dbReference type="ChEBI" id="CHEBI:30616"/>
        <dbReference type="ChEBI" id="CHEBI:57566"/>
        <dbReference type="ChEBI" id="CHEBI:58593"/>
        <dbReference type="ChEBI" id="CHEBI:456216"/>
        <dbReference type="EC" id="2.7.4.25"/>
    </reaction>
</comment>
<dbReference type="InterPro" id="IPR003136">
    <property type="entry name" value="Cytidylate_kin"/>
</dbReference>
<feature type="domain" description="Cytidylate kinase" evidence="9">
    <location>
        <begin position="3"/>
        <end position="217"/>
    </location>
</feature>
<dbReference type="GO" id="GO:0015949">
    <property type="term" value="P:nucleobase-containing small molecule interconversion"/>
    <property type="evidence" value="ECO:0007669"/>
    <property type="project" value="TreeGrafter"/>
</dbReference>
<proteinExistence type="inferred from homology"/>
<dbReference type="GO" id="GO:0006220">
    <property type="term" value="P:pyrimidine nucleotide metabolic process"/>
    <property type="evidence" value="ECO:0007669"/>
    <property type="project" value="UniProtKB-UniRule"/>
</dbReference>
<dbReference type="InterPro" id="IPR011994">
    <property type="entry name" value="Cytidylate_kinase_dom"/>
</dbReference>
<protein>
    <recommendedName>
        <fullName evidence="8">Cytidylate kinase</fullName>
        <shortName evidence="8">CK</shortName>
        <ecNumber evidence="8">2.7.4.25</ecNumber>
    </recommendedName>
    <alternativeName>
        <fullName evidence="8">Cytidine monophosphate kinase</fullName>
        <shortName evidence="8">CMP kinase</shortName>
    </alternativeName>
</protein>
<dbReference type="NCBIfam" id="TIGR00017">
    <property type="entry name" value="cmk"/>
    <property type="match status" value="1"/>
</dbReference>
<evidence type="ECO:0000256" key="7">
    <source>
        <dbReference type="ARBA" id="ARBA00048478"/>
    </source>
</evidence>
<keyword evidence="5 8" id="KW-0067">ATP-binding</keyword>
<keyword evidence="8" id="KW-0963">Cytoplasm</keyword>
<gene>
    <name evidence="8" type="primary">cmk</name>
    <name evidence="10" type="ORF">ENQ34_04690</name>
</gene>
<evidence type="ECO:0000256" key="3">
    <source>
        <dbReference type="ARBA" id="ARBA00022741"/>
    </source>
</evidence>
<evidence type="ECO:0000256" key="5">
    <source>
        <dbReference type="ARBA" id="ARBA00022840"/>
    </source>
</evidence>
<dbReference type="InterPro" id="IPR027417">
    <property type="entry name" value="P-loop_NTPase"/>
</dbReference>
<dbReference type="Gene3D" id="3.40.50.300">
    <property type="entry name" value="P-loop containing nucleotide triphosphate hydrolases"/>
    <property type="match status" value="1"/>
</dbReference>
<dbReference type="PANTHER" id="PTHR21299">
    <property type="entry name" value="CYTIDYLATE KINASE/PANTOATE-BETA-ALANINE LIGASE"/>
    <property type="match status" value="1"/>
</dbReference>
<evidence type="ECO:0000256" key="1">
    <source>
        <dbReference type="ARBA" id="ARBA00009427"/>
    </source>
</evidence>
<evidence type="ECO:0000259" key="9">
    <source>
        <dbReference type="Pfam" id="PF02224"/>
    </source>
</evidence>
<keyword evidence="2 8" id="KW-0808">Transferase</keyword>
<reference evidence="10" key="1">
    <citation type="journal article" date="2020" name="mSystems">
        <title>Genome- and Community-Level Interaction Insights into Carbon Utilization and Element Cycling Functions of Hydrothermarchaeota in Hydrothermal Sediment.</title>
        <authorList>
            <person name="Zhou Z."/>
            <person name="Liu Y."/>
            <person name="Xu W."/>
            <person name="Pan J."/>
            <person name="Luo Z.H."/>
            <person name="Li M."/>
        </authorList>
    </citation>
    <scope>NUCLEOTIDE SEQUENCE [LARGE SCALE GENOMIC DNA]</scope>
    <source>
        <strain evidence="10">SpSt-300</strain>
    </source>
</reference>
<accession>A0A7C2I3A9</accession>
<dbReference type="GO" id="GO:0005829">
    <property type="term" value="C:cytosol"/>
    <property type="evidence" value="ECO:0007669"/>
    <property type="project" value="TreeGrafter"/>
</dbReference>
<dbReference type="Pfam" id="PF02224">
    <property type="entry name" value="Cytidylate_kin"/>
    <property type="match status" value="1"/>
</dbReference>
<dbReference type="SUPFAM" id="SSF52540">
    <property type="entry name" value="P-loop containing nucleoside triphosphate hydrolases"/>
    <property type="match status" value="1"/>
</dbReference>
<comment type="catalytic activity">
    <reaction evidence="7 8">
        <text>CMP + ATP = CDP + ADP</text>
        <dbReference type="Rhea" id="RHEA:11600"/>
        <dbReference type="ChEBI" id="CHEBI:30616"/>
        <dbReference type="ChEBI" id="CHEBI:58069"/>
        <dbReference type="ChEBI" id="CHEBI:60377"/>
        <dbReference type="ChEBI" id="CHEBI:456216"/>
        <dbReference type="EC" id="2.7.4.25"/>
    </reaction>
</comment>
<dbReference type="CDD" id="cd02020">
    <property type="entry name" value="CMPK"/>
    <property type="match status" value="1"/>
</dbReference>
<comment type="similarity">
    <text evidence="1 8">Belongs to the cytidylate kinase family. Type 1 subfamily.</text>
</comment>
<name>A0A7C2I3A9_9THEO</name>
<evidence type="ECO:0000256" key="4">
    <source>
        <dbReference type="ARBA" id="ARBA00022777"/>
    </source>
</evidence>
<dbReference type="AlphaFoldDB" id="A0A7C2I3A9"/>
<evidence type="ECO:0000256" key="2">
    <source>
        <dbReference type="ARBA" id="ARBA00022679"/>
    </source>
</evidence>
<feature type="binding site" evidence="8">
    <location>
        <begin position="7"/>
        <end position="15"/>
    </location>
    <ligand>
        <name>ATP</name>
        <dbReference type="ChEBI" id="CHEBI:30616"/>
    </ligand>
</feature>
<dbReference type="GO" id="GO:0036431">
    <property type="term" value="F:dCMP kinase activity"/>
    <property type="evidence" value="ECO:0007669"/>
    <property type="project" value="InterPro"/>
</dbReference>
<keyword evidence="3 8" id="KW-0547">Nucleotide-binding</keyword>
<dbReference type="PANTHER" id="PTHR21299:SF2">
    <property type="entry name" value="CYTIDYLATE KINASE"/>
    <property type="match status" value="1"/>
</dbReference>
<sequence>MRIAIDGPAGAGKSTVAKKIAERLGMAYVDTGAMYRAVALAALREGISCDDAEGLARLAEKLEIGFGRGRGGETTIFLDGQEVSREIRTPAVSRFVSLVARVPAVRRHLTEKQQQMAASGRVVMEGRDIGTVVLPDAEKKFFLTATVEERAKRRFLEAANNGYGITLEDQVKEIVNRDACDAQREVAPLAPAPDAVIIDTTGKSPDEVVAVILALVQGG</sequence>
<dbReference type="HAMAP" id="MF_00238">
    <property type="entry name" value="Cytidyl_kinase_type1"/>
    <property type="match status" value="1"/>
</dbReference>
<dbReference type="EC" id="2.7.4.25" evidence="8"/>
<keyword evidence="4 8" id="KW-0418">Kinase</keyword>
<comment type="subcellular location">
    <subcellularLocation>
        <location evidence="8">Cytoplasm</location>
    </subcellularLocation>
</comment>
<evidence type="ECO:0000313" key="10">
    <source>
        <dbReference type="EMBL" id="HEL65956.1"/>
    </source>
</evidence>
<organism evidence="10">
    <name type="scientific">Ammonifex degensii</name>
    <dbReference type="NCBI Taxonomy" id="42838"/>
    <lineage>
        <taxon>Bacteria</taxon>
        <taxon>Bacillati</taxon>
        <taxon>Bacillota</taxon>
        <taxon>Clostridia</taxon>
        <taxon>Thermoanaerobacterales</taxon>
        <taxon>Thermoanaerobacteraceae</taxon>
        <taxon>Ammonifex</taxon>
    </lineage>
</organism>